<evidence type="ECO:0000256" key="3">
    <source>
        <dbReference type="ARBA" id="ARBA00023125"/>
    </source>
</evidence>
<dbReference type="PROSITE" id="PS51294">
    <property type="entry name" value="HTH_MYB"/>
    <property type="match status" value="2"/>
</dbReference>
<gene>
    <name evidence="9" type="ORF">TVAG_119520</name>
</gene>
<keyword evidence="2" id="KW-0805">Transcription regulation</keyword>
<dbReference type="Pfam" id="PF13921">
    <property type="entry name" value="Myb_DNA-bind_6"/>
    <property type="match status" value="1"/>
</dbReference>
<evidence type="ECO:0000256" key="2">
    <source>
        <dbReference type="ARBA" id="ARBA00023015"/>
    </source>
</evidence>
<proteinExistence type="predicted"/>
<reference evidence="9" key="2">
    <citation type="journal article" date="2007" name="Science">
        <title>Draft genome sequence of the sexually transmitted pathogen Trichomonas vaginalis.</title>
        <authorList>
            <person name="Carlton J.M."/>
            <person name="Hirt R.P."/>
            <person name="Silva J.C."/>
            <person name="Delcher A.L."/>
            <person name="Schatz M."/>
            <person name="Zhao Q."/>
            <person name="Wortman J.R."/>
            <person name="Bidwell S.L."/>
            <person name="Alsmark U.C.M."/>
            <person name="Besteiro S."/>
            <person name="Sicheritz-Ponten T."/>
            <person name="Noel C.J."/>
            <person name="Dacks J.B."/>
            <person name="Foster P.G."/>
            <person name="Simillion C."/>
            <person name="Van de Peer Y."/>
            <person name="Miranda-Saavedra D."/>
            <person name="Barton G.J."/>
            <person name="Westrop G.D."/>
            <person name="Mueller S."/>
            <person name="Dessi D."/>
            <person name="Fiori P.L."/>
            <person name="Ren Q."/>
            <person name="Paulsen I."/>
            <person name="Zhang H."/>
            <person name="Bastida-Corcuera F.D."/>
            <person name="Simoes-Barbosa A."/>
            <person name="Brown M.T."/>
            <person name="Hayes R.D."/>
            <person name="Mukherjee M."/>
            <person name="Okumura C.Y."/>
            <person name="Schneider R."/>
            <person name="Smith A.J."/>
            <person name="Vanacova S."/>
            <person name="Villalvazo M."/>
            <person name="Haas B.J."/>
            <person name="Pertea M."/>
            <person name="Feldblyum T.V."/>
            <person name="Utterback T.R."/>
            <person name="Shu C.L."/>
            <person name="Osoegawa K."/>
            <person name="de Jong P.J."/>
            <person name="Hrdy I."/>
            <person name="Horvathova L."/>
            <person name="Zubacova Z."/>
            <person name="Dolezal P."/>
            <person name="Malik S.B."/>
            <person name="Logsdon J.M. Jr."/>
            <person name="Henze K."/>
            <person name="Gupta A."/>
            <person name="Wang C.C."/>
            <person name="Dunne R.L."/>
            <person name="Upcroft J.A."/>
            <person name="Upcroft P."/>
            <person name="White O."/>
            <person name="Salzberg S.L."/>
            <person name="Tang P."/>
            <person name="Chiu C.-H."/>
            <person name="Lee Y.-S."/>
            <person name="Embley T.M."/>
            <person name="Coombs G.H."/>
            <person name="Mottram J.C."/>
            <person name="Tachezy J."/>
            <person name="Fraser-Liggett C.M."/>
            <person name="Johnson P.J."/>
        </authorList>
    </citation>
    <scope>NUCLEOTIDE SEQUENCE [LARGE SCALE GENOMIC DNA]</scope>
    <source>
        <strain evidence="9">G3</strain>
    </source>
</reference>
<dbReference type="VEuPathDB" id="TrichDB:TVAGG3_0992280"/>
<evidence type="ECO:0000259" key="8">
    <source>
        <dbReference type="PROSITE" id="PS51294"/>
    </source>
</evidence>
<dbReference type="SUPFAM" id="SSF46689">
    <property type="entry name" value="Homeodomain-like"/>
    <property type="match status" value="1"/>
</dbReference>
<feature type="domain" description="HTH myb-type" evidence="8">
    <location>
        <begin position="66"/>
        <end position="113"/>
    </location>
</feature>
<feature type="region of interest" description="Disordered" evidence="6">
    <location>
        <begin position="113"/>
        <end position="135"/>
    </location>
</feature>
<dbReference type="InterPro" id="IPR051575">
    <property type="entry name" value="Myb-like_DNA-bd"/>
</dbReference>
<evidence type="ECO:0000256" key="4">
    <source>
        <dbReference type="ARBA" id="ARBA00023163"/>
    </source>
</evidence>
<dbReference type="GO" id="GO:0006355">
    <property type="term" value="P:regulation of DNA-templated transcription"/>
    <property type="evidence" value="ECO:0000318"/>
    <property type="project" value="GO_Central"/>
</dbReference>
<evidence type="ECO:0000256" key="5">
    <source>
        <dbReference type="ARBA" id="ARBA00023242"/>
    </source>
</evidence>
<dbReference type="AlphaFoldDB" id="A2D798"/>
<dbReference type="VEuPathDB" id="TrichDB:TVAG_119520"/>
<keyword evidence="1" id="KW-0677">Repeat</keyword>
<keyword evidence="5" id="KW-0539">Nucleus</keyword>
<name>A2D798_TRIV3</name>
<dbReference type="OrthoDB" id="2143914at2759"/>
<protein>
    <submittedName>
        <fullName evidence="9">Myb-like DNA-binding domain containing protein</fullName>
    </submittedName>
</protein>
<dbReference type="SMR" id="A2D798"/>
<organism evidence="9 10">
    <name type="scientific">Trichomonas vaginalis (strain ATCC PRA-98 / G3)</name>
    <dbReference type="NCBI Taxonomy" id="412133"/>
    <lineage>
        <taxon>Eukaryota</taxon>
        <taxon>Metamonada</taxon>
        <taxon>Parabasalia</taxon>
        <taxon>Trichomonadida</taxon>
        <taxon>Trichomonadidae</taxon>
        <taxon>Trichomonas</taxon>
    </lineage>
</organism>
<reference evidence="9" key="1">
    <citation type="submission" date="2006-10" db="EMBL/GenBank/DDBJ databases">
        <authorList>
            <person name="Amadeo P."/>
            <person name="Zhao Q."/>
            <person name="Wortman J."/>
            <person name="Fraser-Liggett C."/>
            <person name="Carlton J."/>
        </authorList>
    </citation>
    <scope>NUCLEOTIDE SEQUENCE</scope>
    <source>
        <strain evidence="9">G3</strain>
    </source>
</reference>
<sequence length="204" mass="24252">MAKKGSRGIIPKVKFTPEEDDLLTEIIERIGTNDWELVSKEMKKRTARQCRERWINYLSPELRNDPWTEEEDKLLDELYAELGSRWHKIAEYFPTRSGNCVRNRFKLRQRRTLRQKKKAQKANSPIYEEASPSSEDSADQLTNIITLKPDQFSNVISFKSEEDVFDIFNAEKGSVEEWLGLWHSKREPRLVTMDFRHRSHFKDF</sequence>
<evidence type="ECO:0000313" key="10">
    <source>
        <dbReference type="Proteomes" id="UP000001542"/>
    </source>
</evidence>
<dbReference type="GO" id="GO:0000981">
    <property type="term" value="F:DNA-binding transcription factor activity, RNA polymerase II-specific"/>
    <property type="evidence" value="ECO:0000318"/>
    <property type="project" value="GO_Central"/>
</dbReference>
<dbReference type="KEGG" id="tva:4720853"/>
<dbReference type="EMBL" id="DS113177">
    <property type="protein sequence ID" value="EAY23615.1"/>
    <property type="molecule type" value="Genomic_DNA"/>
</dbReference>
<dbReference type="GO" id="GO:0005634">
    <property type="term" value="C:nucleus"/>
    <property type="evidence" value="ECO:0000318"/>
    <property type="project" value="GO_Central"/>
</dbReference>
<keyword evidence="4" id="KW-0804">Transcription</keyword>
<dbReference type="eggNOG" id="KOG0048">
    <property type="taxonomic scope" value="Eukaryota"/>
</dbReference>
<dbReference type="STRING" id="5722.A2D798"/>
<feature type="domain" description="HTH myb-type" evidence="8">
    <location>
        <begin position="7"/>
        <end position="62"/>
    </location>
</feature>
<dbReference type="RefSeq" id="XP_001276863.1">
    <property type="nucleotide sequence ID" value="XM_001276862.1"/>
</dbReference>
<dbReference type="InterPro" id="IPR017930">
    <property type="entry name" value="Myb_dom"/>
</dbReference>
<dbReference type="PROSITE" id="PS50090">
    <property type="entry name" value="MYB_LIKE"/>
    <property type="match status" value="2"/>
</dbReference>
<evidence type="ECO:0000313" key="9">
    <source>
        <dbReference type="EMBL" id="EAY23615.1"/>
    </source>
</evidence>
<evidence type="ECO:0000256" key="6">
    <source>
        <dbReference type="SAM" id="MobiDB-lite"/>
    </source>
</evidence>
<keyword evidence="10" id="KW-1185">Reference proteome</keyword>
<dbReference type="SMART" id="SM00717">
    <property type="entry name" value="SANT"/>
    <property type="match status" value="2"/>
</dbReference>
<dbReference type="Gene3D" id="1.10.10.60">
    <property type="entry name" value="Homeodomain-like"/>
    <property type="match status" value="2"/>
</dbReference>
<dbReference type="Proteomes" id="UP000001542">
    <property type="component" value="Unassembled WGS sequence"/>
</dbReference>
<dbReference type="PANTHER" id="PTHR46621">
    <property type="entry name" value="SNRNA-ACTIVATING PROTEIN COMPLEX SUBUNIT 4"/>
    <property type="match status" value="1"/>
</dbReference>
<dbReference type="InterPro" id="IPR001005">
    <property type="entry name" value="SANT/Myb"/>
</dbReference>
<dbReference type="FunFam" id="1.10.10.60:FF:000010">
    <property type="entry name" value="Transcriptional activator Myb isoform A"/>
    <property type="match status" value="1"/>
</dbReference>
<dbReference type="GO" id="GO:0000978">
    <property type="term" value="F:RNA polymerase II cis-regulatory region sequence-specific DNA binding"/>
    <property type="evidence" value="ECO:0000318"/>
    <property type="project" value="GO_Central"/>
</dbReference>
<evidence type="ECO:0000256" key="1">
    <source>
        <dbReference type="ARBA" id="ARBA00022737"/>
    </source>
</evidence>
<evidence type="ECO:0000259" key="7">
    <source>
        <dbReference type="PROSITE" id="PS50090"/>
    </source>
</evidence>
<dbReference type="InParanoid" id="A2D798"/>
<dbReference type="CDD" id="cd00167">
    <property type="entry name" value="SANT"/>
    <property type="match status" value="2"/>
</dbReference>
<feature type="domain" description="Myb-like" evidence="7">
    <location>
        <begin position="12"/>
        <end position="58"/>
    </location>
</feature>
<feature type="domain" description="Myb-like" evidence="7">
    <location>
        <begin position="59"/>
        <end position="106"/>
    </location>
</feature>
<accession>A2D798</accession>
<dbReference type="PANTHER" id="PTHR46621:SF1">
    <property type="entry name" value="SNRNA-ACTIVATING PROTEIN COMPLEX SUBUNIT 4"/>
    <property type="match status" value="1"/>
</dbReference>
<keyword evidence="3 9" id="KW-0238">DNA-binding</keyword>
<dbReference type="InterPro" id="IPR009057">
    <property type="entry name" value="Homeodomain-like_sf"/>
</dbReference>